<dbReference type="PANTHER" id="PTHR44942">
    <property type="entry name" value="METHYLTRANSF_11 DOMAIN-CONTAINING PROTEIN"/>
    <property type="match status" value="1"/>
</dbReference>
<gene>
    <name evidence="5" type="ORF">BK138_24985</name>
</gene>
<dbReference type="EMBL" id="MRTP01000009">
    <property type="protein sequence ID" value="OMF51525.1"/>
    <property type="molecule type" value="Genomic_DNA"/>
</dbReference>
<dbReference type="Proteomes" id="UP000187172">
    <property type="component" value="Unassembled WGS sequence"/>
</dbReference>
<keyword evidence="3 5" id="KW-0808">Transferase</keyword>
<dbReference type="RefSeq" id="WP_076173526.1">
    <property type="nucleotide sequence ID" value="NZ_MRTP01000009.1"/>
</dbReference>
<name>A0A1R1EI82_9BACL</name>
<dbReference type="AlphaFoldDB" id="A0A1R1EI82"/>
<evidence type="ECO:0000259" key="4">
    <source>
        <dbReference type="Pfam" id="PF08241"/>
    </source>
</evidence>
<evidence type="ECO:0000313" key="6">
    <source>
        <dbReference type="Proteomes" id="UP000187172"/>
    </source>
</evidence>
<evidence type="ECO:0000256" key="1">
    <source>
        <dbReference type="ARBA" id="ARBA00008361"/>
    </source>
</evidence>
<dbReference type="CDD" id="cd02440">
    <property type="entry name" value="AdoMet_MTases"/>
    <property type="match status" value="1"/>
</dbReference>
<dbReference type="PANTHER" id="PTHR44942:SF4">
    <property type="entry name" value="METHYLTRANSFERASE TYPE 11 DOMAIN-CONTAINING PROTEIN"/>
    <property type="match status" value="1"/>
</dbReference>
<dbReference type="InterPro" id="IPR013216">
    <property type="entry name" value="Methyltransf_11"/>
</dbReference>
<evidence type="ECO:0000256" key="3">
    <source>
        <dbReference type="ARBA" id="ARBA00022679"/>
    </source>
</evidence>
<dbReference type="GO" id="GO:0032259">
    <property type="term" value="P:methylation"/>
    <property type="evidence" value="ECO:0007669"/>
    <property type="project" value="UniProtKB-KW"/>
</dbReference>
<proteinExistence type="inferred from homology"/>
<keyword evidence="2 5" id="KW-0489">Methyltransferase</keyword>
<sequence>MHARHDYKTLRQTFEQAADLYQQARPDYPEALLDDLVQAADLHPGDRLLEIGCATGKATLPLAKRGFNMTCVELGADLAEAARRNLTGMDAEIITGGFEEWQPEAGKRFDLVFAATAWNWIDPKVRYSKAWQVLRPGGHLAFWNATHVFPDNGDLFFREIQDVYDELGEGKPKNTDWPKPGELQEQREEIGQSGLFEVVHVRQFDWERIYHAEEYINLLKTFSDHILMEEWKREKLFSEIRVRLNSRPDSSVRRHWGAVLHVARRLD</sequence>
<accession>A0A1R1EI82</accession>
<keyword evidence="6" id="KW-1185">Reference proteome</keyword>
<dbReference type="SUPFAM" id="SSF53335">
    <property type="entry name" value="S-adenosyl-L-methionine-dependent methyltransferases"/>
    <property type="match status" value="1"/>
</dbReference>
<dbReference type="InterPro" id="IPR051052">
    <property type="entry name" value="Diverse_substrate_MTase"/>
</dbReference>
<dbReference type="Pfam" id="PF08241">
    <property type="entry name" value="Methyltransf_11"/>
    <property type="match status" value="1"/>
</dbReference>
<dbReference type="GO" id="GO:0008757">
    <property type="term" value="F:S-adenosylmethionine-dependent methyltransferase activity"/>
    <property type="evidence" value="ECO:0007669"/>
    <property type="project" value="InterPro"/>
</dbReference>
<dbReference type="InterPro" id="IPR029063">
    <property type="entry name" value="SAM-dependent_MTases_sf"/>
</dbReference>
<protein>
    <submittedName>
        <fullName evidence="5">SAM-dependent methyltransferase</fullName>
    </submittedName>
</protein>
<reference evidence="5 6" key="1">
    <citation type="submission" date="2016-11" db="EMBL/GenBank/DDBJ databases">
        <title>Paenibacillus species isolates.</title>
        <authorList>
            <person name="Beno S.M."/>
        </authorList>
    </citation>
    <scope>NUCLEOTIDE SEQUENCE [LARGE SCALE GENOMIC DNA]</scope>
    <source>
        <strain evidence="5 6">FSL R5-0378</strain>
    </source>
</reference>
<dbReference type="STRING" id="297318.BK138_24985"/>
<organism evidence="5 6">
    <name type="scientific">Paenibacillus rhizosphaerae</name>
    <dbReference type="NCBI Taxonomy" id="297318"/>
    <lineage>
        <taxon>Bacteria</taxon>
        <taxon>Bacillati</taxon>
        <taxon>Bacillota</taxon>
        <taxon>Bacilli</taxon>
        <taxon>Bacillales</taxon>
        <taxon>Paenibacillaceae</taxon>
        <taxon>Paenibacillus</taxon>
    </lineage>
</organism>
<comment type="similarity">
    <text evidence="1">Belongs to the methyltransferase superfamily.</text>
</comment>
<evidence type="ECO:0000256" key="2">
    <source>
        <dbReference type="ARBA" id="ARBA00022603"/>
    </source>
</evidence>
<comment type="caution">
    <text evidence="5">The sequence shown here is derived from an EMBL/GenBank/DDBJ whole genome shotgun (WGS) entry which is preliminary data.</text>
</comment>
<evidence type="ECO:0000313" key="5">
    <source>
        <dbReference type="EMBL" id="OMF51525.1"/>
    </source>
</evidence>
<feature type="domain" description="Methyltransferase type 11" evidence="4">
    <location>
        <begin position="49"/>
        <end position="142"/>
    </location>
</feature>
<dbReference type="Gene3D" id="3.40.50.150">
    <property type="entry name" value="Vaccinia Virus protein VP39"/>
    <property type="match status" value="1"/>
</dbReference>